<feature type="domain" description="PilZ" evidence="1">
    <location>
        <begin position="4"/>
        <end position="80"/>
    </location>
</feature>
<name>A0AAX3DTL3_RHOPL</name>
<reference evidence="2" key="1">
    <citation type="journal article" date="2022" name="Biol. Control">
        <title>In silico genomic analysis of Rhodopseudomonas palustris strains revealed potential biocontrol agents and crop yield enhancers.</title>
        <authorList>
            <person name="Surachat K."/>
            <person name="Kantachote D."/>
            <person name="Deachamag P."/>
            <person name="Wonglapsuwan M."/>
        </authorList>
    </citation>
    <scope>NUCLEOTIDE SEQUENCE</scope>
    <source>
        <strain evidence="2">TLS06</strain>
    </source>
</reference>
<dbReference type="RefSeq" id="WP_107344997.1">
    <property type="nucleotide sequence ID" value="NZ_CP019966.1"/>
</dbReference>
<dbReference type="GO" id="GO:0035438">
    <property type="term" value="F:cyclic-di-GMP binding"/>
    <property type="evidence" value="ECO:0007669"/>
    <property type="project" value="InterPro"/>
</dbReference>
<dbReference type="InterPro" id="IPR009875">
    <property type="entry name" value="PilZ_domain"/>
</dbReference>
<dbReference type="InterPro" id="IPR008984">
    <property type="entry name" value="SMAD_FHA_dom_sf"/>
</dbReference>
<sequence length="119" mass="13684">MFDRRCTARQRVYYGGRLVFQARASTFDCIVRNFSGNGAQVEVDNPAAVPDTVELMIPRQGISYFGRIVWRLENMAGLVLETPRRHVDSLPLDIALRLRATERVNQQLRTQLSDLRSQF</sequence>
<protein>
    <submittedName>
        <fullName evidence="2">PilZ domain-containing protein</fullName>
    </submittedName>
</protein>
<gene>
    <name evidence="2" type="ORF">KQX62_15740</name>
</gene>
<dbReference type="AlphaFoldDB" id="A0AAX3DTL3"/>
<evidence type="ECO:0000259" key="1">
    <source>
        <dbReference type="Pfam" id="PF07238"/>
    </source>
</evidence>
<dbReference type="Proteomes" id="UP001163166">
    <property type="component" value="Chromosome"/>
</dbReference>
<evidence type="ECO:0000313" key="3">
    <source>
        <dbReference type="Proteomes" id="UP001163166"/>
    </source>
</evidence>
<dbReference type="SUPFAM" id="SSF49879">
    <property type="entry name" value="SMAD/FHA domain"/>
    <property type="match status" value="1"/>
</dbReference>
<dbReference type="Pfam" id="PF07238">
    <property type="entry name" value="PilZ"/>
    <property type="match status" value="1"/>
</dbReference>
<evidence type="ECO:0000313" key="2">
    <source>
        <dbReference type="EMBL" id="UYO38186.1"/>
    </source>
</evidence>
<accession>A0AAX3DTL3</accession>
<organism evidence="2 3">
    <name type="scientific">Rhodopseudomonas palustris</name>
    <dbReference type="NCBI Taxonomy" id="1076"/>
    <lineage>
        <taxon>Bacteria</taxon>
        <taxon>Pseudomonadati</taxon>
        <taxon>Pseudomonadota</taxon>
        <taxon>Alphaproteobacteria</taxon>
        <taxon>Hyphomicrobiales</taxon>
        <taxon>Nitrobacteraceae</taxon>
        <taxon>Rhodopseudomonas</taxon>
    </lineage>
</organism>
<proteinExistence type="predicted"/>
<dbReference type="EMBL" id="CP076676">
    <property type="protein sequence ID" value="UYO38186.1"/>
    <property type="molecule type" value="Genomic_DNA"/>
</dbReference>